<reference evidence="1 2" key="1">
    <citation type="submission" date="2023-03" db="EMBL/GenBank/DDBJ databases">
        <title>Genome sequencing of Aquirufa.</title>
        <authorList>
            <person name="Pitt A."/>
            <person name="Hahn M.W."/>
        </authorList>
    </citation>
    <scope>NUCLEOTIDE SEQUENCE [LARGE SCALE GENOMIC DNA]</scope>
    <source>
        <strain evidence="1 2">WAEICH-18A</strain>
    </source>
</reference>
<dbReference type="Proteomes" id="UP001321344">
    <property type="component" value="Unassembled WGS sequence"/>
</dbReference>
<protein>
    <submittedName>
        <fullName evidence="1">Uncharacterized protein</fullName>
    </submittedName>
</protein>
<gene>
    <name evidence="1" type="ORF">PQG43_00005</name>
</gene>
<sequence>MLQRIIKILFLLCSEKTSLKGKSTLVVFLGLFLFSSSFDLIAQRSFSPVAASYSSSAVILPFSQQVFVEQSDSLDYSFARKRVLKAKNGVDFHLRSFFNQANYREQLFKFFPGKRKQMDASFDEKAEALKNLVLGNGIYVPIQFVKWENMHGAMASYSSIGPDGRPRIYMNKEYSEGQGNFLYPESTDSQMISLLFQEYGHAIDDYLNGLEDSPGDEGDLFATTVLKLDVNDDYFQSILVRNDHNKIKVDGKTIHVEDAGVYLAQAWAATVSGNNFTTAASAVASTPIRLQTSVISSAWNATTGGTGSIACTFFFGASSQTGSVNRTITSSPTGSVLAFLNTASTTAGYVLKLPNSTTTINASTTYGTNTGSEGTIVHNFSAAIGVGSSLGLSPASVVAGVTSTLTATALTTGGATTNGITATFSSTSGTAIITGTNPGTTAGSGTAAVTVTDTQVGSKVFNVELKAAAGWYVVETATLTVTPGTASKFKITGTGTQTAGGSQTITLTAQDTYGNTATAYTGAKNLTFSGASSSPSPVTSPTAQNSSAADINFGSTTAESFTSGAATTVLKLYDAETASISVTDGTISSTGGDNLSIVVSPSTMTKLGTSIASPQTNGVVFTGTNTVSALDAYGNTVTSFNASTNNVTVTNSLGGTVSGLGSGANNVLNQAGDFTSGVANLSTDGMTYTGTSGTGTFTFTPASGTAITSGSVVVNPGAATKLVITGTGTQTAGNSQNITLTAYDVSGNVATSYTGDKTLTFSGANISSNPATNPTVTDKNAAAINFGTGTVITFTNGVASSVPMSLYKTESATISVTDGSISSTGGDNLSVTVSTAAFNKLVASIASPQTNGTAFTGTNTLTAQDAYGNTVTTFAANSNNVTVTSSLTGTVSGLGSGLNHILNQAGDFTSGVANLTSLGMKFTGTSGAGTFTFTPTSGTAAVSSSITVNPGAATKLAIDGSTSFTAGAGQTVAIIAQDASGNIASSYTGAKNITLSGAANSSSPSTSPTFGGTNFGSPHNITFISGSAAATMVLYKAEVAAINASDGTINSNTGGTLNATVTEAAFNKLAVSLTSPQINGTAFIGTNTLTAQDAYGNTVTGFDASTNNVTVTNSLGGTVTGLGSGASNILNQAGDFTSGVANLTTDGITYTGASGAGTFTFTPASGTAVTSSSVTISPGAATKLVVTGTGTQTAGTSNSITITAKDASGNTATGYTGSKNLTFSGATSSTAPVTTAKVTNSAATDIAFGSTTALTFASGAVTTNMKLYNVETALVAVTDGAISAAGADRLSVAVSAAAFNKLAVSLTSPQTNGTAFTGTNTLTAQDAYGNTVTGFNASTNNVTVTNSLGGTVTGLGSGASNILNQA</sequence>
<accession>A0ABT6BH60</accession>
<dbReference type="RefSeq" id="WP_276343295.1">
    <property type="nucleotide sequence ID" value="NZ_JARJOW010000001.1"/>
</dbReference>
<keyword evidence="2" id="KW-1185">Reference proteome</keyword>
<evidence type="ECO:0000313" key="1">
    <source>
        <dbReference type="EMBL" id="MDF5689234.1"/>
    </source>
</evidence>
<proteinExistence type="predicted"/>
<organism evidence="1 2">
    <name type="scientific">Aquirufa aurantiipilula</name>
    <dbReference type="NCBI Taxonomy" id="2696561"/>
    <lineage>
        <taxon>Bacteria</taxon>
        <taxon>Pseudomonadati</taxon>
        <taxon>Bacteroidota</taxon>
        <taxon>Cytophagia</taxon>
        <taxon>Cytophagales</taxon>
        <taxon>Flectobacillaceae</taxon>
        <taxon>Aquirufa</taxon>
    </lineage>
</organism>
<comment type="caution">
    <text evidence="1">The sequence shown here is derived from an EMBL/GenBank/DDBJ whole genome shotgun (WGS) entry which is preliminary data.</text>
</comment>
<dbReference type="EMBL" id="JARJOW010000001">
    <property type="protein sequence ID" value="MDF5689234.1"/>
    <property type="molecule type" value="Genomic_DNA"/>
</dbReference>
<feature type="non-terminal residue" evidence="1">
    <location>
        <position position="1366"/>
    </location>
</feature>
<name>A0ABT6BH60_9BACT</name>
<evidence type="ECO:0000313" key="2">
    <source>
        <dbReference type="Proteomes" id="UP001321344"/>
    </source>
</evidence>